<keyword evidence="3" id="KW-0998">Cell outer membrane</keyword>
<dbReference type="InterPro" id="IPR013784">
    <property type="entry name" value="Carb-bd-like_fold"/>
</dbReference>
<feature type="compositionally biased region" description="Gly residues" evidence="4">
    <location>
        <begin position="815"/>
        <end position="829"/>
    </location>
</feature>
<dbReference type="PANTHER" id="PTHR40980">
    <property type="entry name" value="PLUG DOMAIN-CONTAINING PROTEIN"/>
    <property type="match status" value="1"/>
</dbReference>
<feature type="domain" description="Outer membrane protein beta-barrel" evidence="6">
    <location>
        <begin position="386"/>
        <end position="792"/>
    </location>
</feature>
<evidence type="ECO:0000256" key="3">
    <source>
        <dbReference type="ARBA" id="ARBA00023237"/>
    </source>
</evidence>
<dbReference type="PANTHER" id="PTHR40980:SF4">
    <property type="entry name" value="TONB-DEPENDENT RECEPTOR-LIKE BETA-BARREL DOMAIN-CONTAINING PROTEIN"/>
    <property type="match status" value="1"/>
</dbReference>
<dbReference type="SUPFAM" id="SSF56935">
    <property type="entry name" value="Porins"/>
    <property type="match status" value="1"/>
</dbReference>
<comment type="caution">
    <text evidence="7">The sequence shown here is derived from an EMBL/GenBank/DDBJ whole genome shotgun (WGS) entry which is preliminary data.</text>
</comment>
<dbReference type="Pfam" id="PF14905">
    <property type="entry name" value="OMP_b-brl_3"/>
    <property type="match status" value="1"/>
</dbReference>
<proteinExistence type="predicted"/>
<accession>A0A413T1G3</accession>
<keyword evidence="7" id="KW-0675">Receptor</keyword>
<dbReference type="AlphaFoldDB" id="A0A413T1G3"/>
<dbReference type="GO" id="GO:0030246">
    <property type="term" value="F:carbohydrate binding"/>
    <property type="evidence" value="ECO:0007669"/>
    <property type="project" value="InterPro"/>
</dbReference>
<reference evidence="7 8" key="1">
    <citation type="submission" date="2018-08" db="EMBL/GenBank/DDBJ databases">
        <title>A genome reference for cultivated species of the human gut microbiota.</title>
        <authorList>
            <person name="Zou Y."/>
            <person name="Xue W."/>
            <person name="Luo G."/>
        </authorList>
    </citation>
    <scope>NUCLEOTIDE SEQUENCE [LARGE SCALE GENOMIC DNA]</scope>
    <source>
        <strain evidence="7 8">AM42-38</strain>
    </source>
</reference>
<name>A0A413T1G3_9BACT</name>
<feature type="region of interest" description="Disordered" evidence="4">
    <location>
        <begin position="806"/>
        <end position="829"/>
    </location>
</feature>
<dbReference type="EMBL" id="QSFT01000009">
    <property type="protein sequence ID" value="RHA76730.1"/>
    <property type="molecule type" value="Genomic_DNA"/>
</dbReference>
<evidence type="ECO:0000256" key="2">
    <source>
        <dbReference type="ARBA" id="ARBA00023136"/>
    </source>
</evidence>
<dbReference type="Proteomes" id="UP000283855">
    <property type="component" value="Unassembled WGS sequence"/>
</dbReference>
<keyword evidence="2" id="KW-0472">Membrane</keyword>
<evidence type="ECO:0000256" key="4">
    <source>
        <dbReference type="SAM" id="MobiDB-lite"/>
    </source>
</evidence>
<evidence type="ECO:0000259" key="6">
    <source>
        <dbReference type="Pfam" id="PF14905"/>
    </source>
</evidence>
<evidence type="ECO:0000256" key="1">
    <source>
        <dbReference type="ARBA" id="ARBA00004442"/>
    </source>
</evidence>
<gene>
    <name evidence="7" type="ORF">DW921_06010</name>
</gene>
<evidence type="ECO:0000256" key="5">
    <source>
        <dbReference type="SAM" id="SignalP"/>
    </source>
</evidence>
<keyword evidence="5" id="KW-0732">Signal</keyword>
<dbReference type="Gene3D" id="2.40.170.20">
    <property type="entry name" value="TonB-dependent receptor, beta-barrel domain"/>
    <property type="match status" value="1"/>
</dbReference>
<dbReference type="InterPro" id="IPR041700">
    <property type="entry name" value="OMP_b-brl_3"/>
</dbReference>
<feature type="chain" id="PRO_5019585848" evidence="5">
    <location>
        <begin position="26"/>
        <end position="829"/>
    </location>
</feature>
<dbReference type="Gene3D" id="2.170.130.10">
    <property type="entry name" value="TonB-dependent receptor, plug domain"/>
    <property type="match status" value="1"/>
</dbReference>
<dbReference type="GO" id="GO:0009279">
    <property type="term" value="C:cell outer membrane"/>
    <property type="evidence" value="ECO:0007669"/>
    <property type="project" value="UniProtKB-SubCell"/>
</dbReference>
<feature type="signal peptide" evidence="5">
    <location>
        <begin position="1"/>
        <end position="25"/>
    </location>
</feature>
<evidence type="ECO:0000313" key="7">
    <source>
        <dbReference type="EMBL" id="RHA76730.1"/>
    </source>
</evidence>
<dbReference type="RefSeq" id="WP_118400213.1">
    <property type="nucleotide sequence ID" value="NZ_CABJGD010000009.1"/>
</dbReference>
<comment type="subcellular location">
    <subcellularLocation>
        <location evidence="1">Cell outer membrane</location>
    </subcellularLocation>
</comment>
<protein>
    <submittedName>
        <fullName evidence="7">TonB-dependent receptor</fullName>
    </submittedName>
</protein>
<evidence type="ECO:0000313" key="8">
    <source>
        <dbReference type="Proteomes" id="UP000283855"/>
    </source>
</evidence>
<dbReference type="InterPro" id="IPR036942">
    <property type="entry name" value="Beta-barrel_TonB_sf"/>
</dbReference>
<organism evidence="7 8">
    <name type="scientific">Phocaeicola coprophilus</name>
    <dbReference type="NCBI Taxonomy" id="387090"/>
    <lineage>
        <taxon>Bacteria</taxon>
        <taxon>Pseudomonadati</taxon>
        <taxon>Bacteroidota</taxon>
        <taxon>Bacteroidia</taxon>
        <taxon>Bacteroidales</taxon>
        <taxon>Bacteroidaceae</taxon>
        <taxon>Phocaeicola</taxon>
    </lineage>
</organism>
<dbReference type="InterPro" id="IPR037066">
    <property type="entry name" value="Plug_dom_sf"/>
</dbReference>
<dbReference type="SUPFAM" id="SSF49452">
    <property type="entry name" value="Starch-binding domain-like"/>
    <property type="match status" value="1"/>
</dbReference>
<sequence length="829" mass="92361">MQTNVLSKMLCILFCLIATCIPAMGQSGNYSVKGVLVDSLTNDTEPYATIRILSAKSPDKPVKLNVTDEKGRFNEKLTQPGDYIITLTSVGKKTVERKFTLSASQKQVDLGTLYTAEASEMLKGVEVVAQKPLVKAEIDKISYSVEDDPDSKTNTTLEMLRKVPLVTVDGEDNIQVNGSSNFKVHVNGKPNTLMSNNPKEVLRSLPANSVKSIEVITEPGAKYDAEGIGGILNIITDDARMQGYNVTVNARASNMGLGGGAYGTVQVGKFTVTGNYAYNYQTQPTGYNESTREDFTSTDFRHLNSNSSYDSDGTFQFGNLEGSYEIDTLNLITFSANLFGGKFNTKNNAYTEMLNEAREHTYSYRTLSDNTNNFSNVGVNLDYQRSFKRKGEYLTLSYKFNNSPNGGEATTSYDEIDSYPEELYGPLRRQYYNNDAHTAEHTGQIDYVNPISDMHYVDAGLKYIYRLNASDSKYYRENNEGVMQPDADLTSKFDQGQNILAAYADYQLKWKKLGVKAGVRYEHTFMDVEYAQLPDRNFNANFDDVVPSANISYMLGNTMTLRANYNMRINRPGIWYLNPFRDTSNPTSISYGNPDLDTEKSHNLGMTFSSFSAKFSFNLNLSYMFINNGIEHYSFMNNGVMESTYGNIGKSNRTRLSLWMNWNPGNKTRISLNASGSYSDFKSSEFAAGNHGFTGNFFGNIQQTLPWDLRFSVYGGGSTPYISLQGKGSSYHYYGFNLSRSFLKEKRLNVSLFASNVFSKYQEYSNETVTDTFRSWSLSKSPSRSYGLSISWRFGELKAQVKKTARSISNDDVKAGGGGQGGSTGGGAQ</sequence>